<dbReference type="InterPro" id="IPR029063">
    <property type="entry name" value="SAM-dependent_MTases_sf"/>
</dbReference>
<dbReference type="SUPFAM" id="SSF53335">
    <property type="entry name" value="S-adenosyl-L-methionine-dependent methyltransferases"/>
    <property type="match status" value="1"/>
</dbReference>
<dbReference type="EMBL" id="VFPM01000005">
    <property type="protein sequence ID" value="TQM55179.1"/>
    <property type="molecule type" value="Genomic_DNA"/>
</dbReference>
<dbReference type="GO" id="GO:0008757">
    <property type="term" value="F:S-adenosylmethionine-dependent methyltransferase activity"/>
    <property type="evidence" value="ECO:0007669"/>
    <property type="project" value="InterPro"/>
</dbReference>
<feature type="domain" description="Methyltransferase type 11" evidence="1">
    <location>
        <begin position="39"/>
        <end position="132"/>
    </location>
</feature>
<dbReference type="InterPro" id="IPR013216">
    <property type="entry name" value="Methyltransf_11"/>
</dbReference>
<dbReference type="Proteomes" id="UP000316747">
    <property type="component" value="Unassembled WGS sequence"/>
</dbReference>
<name>A0A543HAA1_9MICO</name>
<dbReference type="GO" id="GO:0032259">
    <property type="term" value="P:methylation"/>
    <property type="evidence" value="ECO:0007669"/>
    <property type="project" value="UniProtKB-KW"/>
</dbReference>
<dbReference type="Gene3D" id="3.40.50.150">
    <property type="entry name" value="Vaccinia Virus protein VP39"/>
    <property type="match status" value="1"/>
</dbReference>
<dbReference type="PANTHER" id="PTHR45036">
    <property type="entry name" value="METHYLTRANSFERASE LIKE 7B"/>
    <property type="match status" value="1"/>
</dbReference>
<dbReference type="InterPro" id="IPR052356">
    <property type="entry name" value="Thiol_S-MT"/>
</dbReference>
<dbReference type="Pfam" id="PF08241">
    <property type="entry name" value="Methyltransf_11"/>
    <property type="match status" value="1"/>
</dbReference>
<evidence type="ECO:0000259" key="1">
    <source>
        <dbReference type="Pfam" id="PF08241"/>
    </source>
</evidence>
<reference evidence="2 3" key="1">
    <citation type="submission" date="2019-06" db="EMBL/GenBank/DDBJ databases">
        <title>Genome sequencing of plant associated microbes to promote plant fitness in Sorghum bicolor and Oryza sativa.</title>
        <authorList>
            <person name="Coleman-Derr D."/>
        </authorList>
    </citation>
    <scope>NUCLEOTIDE SEQUENCE [LARGE SCALE GENOMIC DNA]</scope>
    <source>
        <strain evidence="2 3">KV-663</strain>
    </source>
</reference>
<comment type="caution">
    <text evidence="2">The sequence shown here is derived from an EMBL/GenBank/DDBJ whole genome shotgun (WGS) entry which is preliminary data.</text>
</comment>
<gene>
    <name evidence="2" type="ORF">FBY41_4507</name>
</gene>
<dbReference type="CDD" id="cd02440">
    <property type="entry name" value="AdoMet_MTases"/>
    <property type="match status" value="1"/>
</dbReference>
<organism evidence="2 3">
    <name type="scientific">Humibacillus xanthopallidus</name>
    <dbReference type="NCBI Taxonomy" id="412689"/>
    <lineage>
        <taxon>Bacteria</taxon>
        <taxon>Bacillati</taxon>
        <taxon>Actinomycetota</taxon>
        <taxon>Actinomycetes</taxon>
        <taxon>Micrococcales</taxon>
        <taxon>Intrasporangiaceae</taxon>
        <taxon>Humibacillus</taxon>
    </lineage>
</organism>
<dbReference type="RefSeq" id="WP_141847339.1">
    <property type="nucleotide sequence ID" value="NZ_VFPM01000005.1"/>
</dbReference>
<evidence type="ECO:0000313" key="2">
    <source>
        <dbReference type="EMBL" id="TQM55179.1"/>
    </source>
</evidence>
<keyword evidence="2" id="KW-0808">Transferase</keyword>
<dbReference type="OrthoDB" id="9797252at2"/>
<proteinExistence type="predicted"/>
<dbReference type="PANTHER" id="PTHR45036:SF1">
    <property type="entry name" value="METHYLTRANSFERASE LIKE 7A"/>
    <property type="match status" value="1"/>
</dbReference>
<evidence type="ECO:0000313" key="3">
    <source>
        <dbReference type="Proteomes" id="UP000316747"/>
    </source>
</evidence>
<dbReference type="AlphaFoldDB" id="A0A543HAA1"/>
<keyword evidence="3" id="KW-1185">Reference proteome</keyword>
<sequence>MGWWTTHVTPRLVEVGSTSEGMLAFRRRVCAGLTGRVVELGFGGGANLEVMPPEVTCIVAIEPSDVAWQLSGKRRAASTVPVERGGLDGQRLDLPDESADAVLSTLTLCTIPDVEAALREVVRVLRPGGALHFFEHGLAPDADVERWQHRLEPMQMRLFDGCHLTRRIDRLVEESGLVIETIERAYAPAPGVMRPWLYGYLGRAVRPA</sequence>
<accession>A0A543HAA1</accession>
<protein>
    <submittedName>
        <fullName evidence="2">Methyltransferase family protein</fullName>
    </submittedName>
</protein>
<keyword evidence="2" id="KW-0489">Methyltransferase</keyword>